<organism evidence="1 2">
    <name type="scientific">Rhizopogon vinicolor AM-OR11-026</name>
    <dbReference type="NCBI Taxonomy" id="1314800"/>
    <lineage>
        <taxon>Eukaryota</taxon>
        <taxon>Fungi</taxon>
        <taxon>Dikarya</taxon>
        <taxon>Basidiomycota</taxon>
        <taxon>Agaricomycotina</taxon>
        <taxon>Agaricomycetes</taxon>
        <taxon>Agaricomycetidae</taxon>
        <taxon>Boletales</taxon>
        <taxon>Suillineae</taxon>
        <taxon>Rhizopogonaceae</taxon>
        <taxon>Rhizopogon</taxon>
    </lineage>
</organism>
<accession>A0A1B7MEK9</accession>
<proteinExistence type="predicted"/>
<evidence type="ECO:0000313" key="2">
    <source>
        <dbReference type="Proteomes" id="UP000092154"/>
    </source>
</evidence>
<dbReference type="Proteomes" id="UP000092154">
    <property type="component" value="Unassembled WGS sequence"/>
</dbReference>
<name>A0A1B7MEK9_9AGAM</name>
<reference evidence="1 2" key="1">
    <citation type="submission" date="2016-06" db="EMBL/GenBank/DDBJ databases">
        <title>Comparative genomics of the ectomycorrhizal sister species Rhizopogon vinicolor and Rhizopogon vesiculosus (Basidiomycota: Boletales) reveals a divergence of the mating type B locus.</title>
        <authorList>
            <consortium name="DOE Joint Genome Institute"/>
            <person name="Mujic A.B."/>
            <person name="Kuo A."/>
            <person name="Tritt A."/>
            <person name="Lipzen A."/>
            <person name="Chen C."/>
            <person name="Johnson J."/>
            <person name="Sharma A."/>
            <person name="Barry K."/>
            <person name="Grigoriev I.V."/>
            <person name="Spatafora J.W."/>
        </authorList>
    </citation>
    <scope>NUCLEOTIDE SEQUENCE [LARGE SCALE GENOMIC DNA]</scope>
    <source>
        <strain evidence="1 2">AM-OR11-026</strain>
    </source>
</reference>
<dbReference type="EMBL" id="KV449662">
    <property type="protein sequence ID" value="OAX31018.1"/>
    <property type="molecule type" value="Genomic_DNA"/>
</dbReference>
<sequence length="110" mass="11854">MPAVRQNSVAAADALPVNEHAGRGRAFRFEGKHAFLTYAQAGELQVANLVAKFTELGALSWVIGKEEHQDLDPIPRVPPLPSGGPLPLQGSIRAPYRAIRMGTLKPRSGF</sequence>
<dbReference type="InParanoid" id="A0A1B7MEK9"/>
<dbReference type="AlphaFoldDB" id="A0A1B7MEK9"/>
<protein>
    <submittedName>
        <fullName evidence="1">Uncharacterized protein</fullName>
    </submittedName>
</protein>
<evidence type="ECO:0000313" key="1">
    <source>
        <dbReference type="EMBL" id="OAX31018.1"/>
    </source>
</evidence>
<keyword evidence="2" id="KW-1185">Reference proteome</keyword>
<gene>
    <name evidence="1" type="ORF">K503DRAFT_806447</name>
</gene>